<proteinExistence type="predicted"/>
<dbReference type="AlphaFoldDB" id="A0A0V1FL14"/>
<dbReference type="Proteomes" id="UP000054995">
    <property type="component" value="Unassembled WGS sequence"/>
</dbReference>
<name>A0A0V1FL14_TRIPS</name>
<sequence length="77" mass="8560">MKSLLDSGSQTVNRDPLVSRGFGGKELLNTLVGFVKDKALNCILLYSRCLRPEPESMKATENKMIKANQLFVFIGAR</sequence>
<organism evidence="1 2">
    <name type="scientific">Trichinella pseudospiralis</name>
    <name type="common">Parasitic roundworm</name>
    <dbReference type="NCBI Taxonomy" id="6337"/>
    <lineage>
        <taxon>Eukaryota</taxon>
        <taxon>Metazoa</taxon>
        <taxon>Ecdysozoa</taxon>
        <taxon>Nematoda</taxon>
        <taxon>Enoplea</taxon>
        <taxon>Dorylaimia</taxon>
        <taxon>Trichinellida</taxon>
        <taxon>Trichinellidae</taxon>
        <taxon>Trichinella</taxon>
    </lineage>
</organism>
<accession>A0A0V1FL14</accession>
<dbReference type="EMBL" id="JYDT01000070">
    <property type="protein sequence ID" value="KRY86497.1"/>
    <property type="molecule type" value="Genomic_DNA"/>
</dbReference>
<protein>
    <submittedName>
        <fullName evidence="1">Uncharacterized protein</fullName>
    </submittedName>
</protein>
<evidence type="ECO:0000313" key="2">
    <source>
        <dbReference type="Proteomes" id="UP000054995"/>
    </source>
</evidence>
<evidence type="ECO:0000313" key="1">
    <source>
        <dbReference type="EMBL" id="KRY86497.1"/>
    </source>
</evidence>
<reference evidence="1 2" key="1">
    <citation type="submission" date="2015-01" db="EMBL/GenBank/DDBJ databases">
        <title>Evolution of Trichinella species and genotypes.</title>
        <authorList>
            <person name="Korhonen P.K."/>
            <person name="Edoardo P."/>
            <person name="Giuseppe L.R."/>
            <person name="Gasser R.B."/>
        </authorList>
    </citation>
    <scope>NUCLEOTIDE SEQUENCE [LARGE SCALE GENOMIC DNA]</scope>
    <source>
        <strain evidence="1">ISS470</strain>
    </source>
</reference>
<comment type="caution">
    <text evidence="1">The sequence shown here is derived from an EMBL/GenBank/DDBJ whole genome shotgun (WGS) entry which is preliminary data.</text>
</comment>
<keyword evidence="2" id="KW-1185">Reference proteome</keyword>
<gene>
    <name evidence="1" type="ORF">T4D_9512</name>
</gene>